<organism evidence="3 4">
    <name type="scientific">Candidatus Acidiferrum panamense</name>
    <dbReference type="NCBI Taxonomy" id="2741543"/>
    <lineage>
        <taxon>Bacteria</taxon>
        <taxon>Pseudomonadati</taxon>
        <taxon>Acidobacteriota</taxon>
        <taxon>Terriglobia</taxon>
        <taxon>Candidatus Acidiferrales</taxon>
        <taxon>Candidatus Acidiferrum</taxon>
    </lineage>
</organism>
<dbReference type="Pfam" id="PF13478">
    <property type="entry name" value="XdhC_C"/>
    <property type="match status" value="1"/>
</dbReference>
<dbReference type="EMBL" id="JACDQQ010001034">
    <property type="protein sequence ID" value="MBA0085453.1"/>
    <property type="molecule type" value="Genomic_DNA"/>
</dbReference>
<feature type="domain" description="XdhC Rossmann" evidence="2">
    <location>
        <begin position="2"/>
        <end position="132"/>
    </location>
</feature>
<name>A0A7V8SWZ0_9BACT</name>
<evidence type="ECO:0000313" key="4">
    <source>
        <dbReference type="Proteomes" id="UP000567293"/>
    </source>
</evidence>
<dbReference type="AlphaFoldDB" id="A0A7V8SWZ0"/>
<protein>
    <submittedName>
        <fullName evidence="3">XdhC family protein</fullName>
    </submittedName>
</protein>
<keyword evidence="4" id="KW-1185">Reference proteome</keyword>
<evidence type="ECO:0000256" key="1">
    <source>
        <dbReference type="SAM" id="MobiDB-lite"/>
    </source>
</evidence>
<reference evidence="3" key="1">
    <citation type="submission" date="2020-06" db="EMBL/GenBank/DDBJ databases">
        <title>Legume-microbial interactions unlock mineral nutrients during tropical forest succession.</title>
        <authorList>
            <person name="Epihov D.Z."/>
        </authorList>
    </citation>
    <scope>NUCLEOTIDE SEQUENCE [LARGE SCALE GENOMIC DNA]</scope>
    <source>
        <strain evidence="3">Pan2503</strain>
    </source>
</reference>
<dbReference type="PANTHER" id="PTHR30388">
    <property type="entry name" value="ALDEHYDE OXIDOREDUCTASE MOLYBDENUM COFACTOR ASSEMBLY PROTEIN"/>
    <property type="match status" value="1"/>
</dbReference>
<evidence type="ECO:0000313" key="3">
    <source>
        <dbReference type="EMBL" id="MBA0085453.1"/>
    </source>
</evidence>
<comment type="caution">
    <text evidence="3">The sequence shown here is derived from an EMBL/GenBank/DDBJ whole genome shotgun (WGS) entry which is preliminary data.</text>
</comment>
<dbReference type="InterPro" id="IPR027051">
    <property type="entry name" value="XdhC_Rossmann_dom"/>
</dbReference>
<dbReference type="PANTHER" id="PTHR30388:SF6">
    <property type="entry name" value="XANTHINE DEHYDROGENASE SUBUNIT A-RELATED"/>
    <property type="match status" value="1"/>
</dbReference>
<accession>A0A7V8SWZ0</accession>
<dbReference type="InterPro" id="IPR052698">
    <property type="entry name" value="MoCofactor_Util/Proc"/>
</dbReference>
<dbReference type="Proteomes" id="UP000567293">
    <property type="component" value="Unassembled WGS sequence"/>
</dbReference>
<sequence>MAVARAAHAAGFGIAVVDDREAFANKERFPMAQELFTSYEEAFEKLRPNAASYLVIVTRGHKEDMRVLAWAVRTEARYVGMIGSKRKVMSVYKALENQGYKTEEFERVYAPMGLDIGALSPEEIAVSITAELVAVRRNAANAEHKKLKLERPAAPESASKITA</sequence>
<feature type="region of interest" description="Disordered" evidence="1">
    <location>
        <begin position="144"/>
        <end position="163"/>
    </location>
</feature>
<evidence type="ECO:0000259" key="2">
    <source>
        <dbReference type="Pfam" id="PF13478"/>
    </source>
</evidence>
<gene>
    <name evidence="3" type="ORF">HRJ53_10690</name>
</gene>
<proteinExistence type="predicted"/>
<dbReference type="Gene3D" id="3.40.50.720">
    <property type="entry name" value="NAD(P)-binding Rossmann-like Domain"/>
    <property type="match status" value="1"/>
</dbReference>